<dbReference type="Proteomes" id="UP001055117">
    <property type="component" value="Unassembled WGS sequence"/>
</dbReference>
<keyword evidence="1" id="KW-0732">Signal</keyword>
<evidence type="ECO:0000256" key="1">
    <source>
        <dbReference type="SAM" id="SignalP"/>
    </source>
</evidence>
<feature type="signal peptide" evidence="1">
    <location>
        <begin position="1"/>
        <end position="23"/>
    </location>
</feature>
<evidence type="ECO:0008006" key="4">
    <source>
        <dbReference type="Google" id="ProtNLM"/>
    </source>
</evidence>
<accession>A0ABQ4QDR1</accession>
<sequence length="95" mass="9653">MGRNAMKHLLIAATLALTACAGAAPVEAQGLVGGVRRGAAEGDRVGGPVGGIVGGAVGGAVGTVNGALGIDPGRRAYRTDLRSRRAVRHHRRHRR</sequence>
<dbReference type="PROSITE" id="PS51257">
    <property type="entry name" value="PROKAR_LIPOPROTEIN"/>
    <property type="match status" value="1"/>
</dbReference>
<evidence type="ECO:0000313" key="3">
    <source>
        <dbReference type="Proteomes" id="UP001055117"/>
    </source>
</evidence>
<feature type="chain" id="PRO_5047321789" description="Glycine zipper domain-containing protein" evidence="1">
    <location>
        <begin position="24"/>
        <end position="95"/>
    </location>
</feature>
<name>A0ABQ4QDR1_9HYPH</name>
<dbReference type="EMBL" id="BPQG01000011">
    <property type="protein sequence ID" value="GJD43350.1"/>
    <property type="molecule type" value="Genomic_DNA"/>
</dbReference>
<reference evidence="2 3" key="1">
    <citation type="journal article" date="2021" name="Front. Microbiol.">
        <title>Comprehensive Comparative Genomics and Phenotyping of Methylobacterium Species.</title>
        <authorList>
            <person name="Alessa O."/>
            <person name="Ogura Y."/>
            <person name="Fujitani Y."/>
            <person name="Takami H."/>
            <person name="Hayashi T."/>
            <person name="Sahin N."/>
            <person name="Tani A."/>
        </authorList>
    </citation>
    <scope>NUCLEOTIDE SEQUENCE [LARGE SCALE GENOMIC DNA]</scope>
    <source>
        <strain evidence="2 3">DSM 23679</strain>
    </source>
</reference>
<evidence type="ECO:0000313" key="2">
    <source>
        <dbReference type="EMBL" id="GJD43350.1"/>
    </source>
</evidence>
<protein>
    <recommendedName>
        <fullName evidence="4">Glycine zipper domain-containing protein</fullName>
    </recommendedName>
</protein>
<proteinExistence type="predicted"/>
<gene>
    <name evidence="2" type="ORF">AFCDBAGC_1202</name>
</gene>
<organism evidence="2 3">
    <name type="scientific">Methylobacterium cerastii</name>
    <dbReference type="NCBI Taxonomy" id="932741"/>
    <lineage>
        <taxon>Bacteria</taxon>
        <taxon>Pseudomonadati</taxon>
        <taxon>Pseudomonadota</taxon>
        <taxon>Alphaproteobacteria</taxon>
        <taxon>Hyphomicrobiales</taxon>
        <taxon>Methylobacteriaceae</taxon>
        <taxon>Methylobacterium</taxon>
    </lineage>
</organism>
<keyword evidence="3" id="KW-1185">Reference proteome</keyword>
<comment type="caution">
    <text evidence="2">The sequence shown here is derived from an EMBL/GenBank/DDBJ whole genome shotgun (WGS) entry which is preliminary data.</text>
</comment>